<evidence type="ECO:0000256" key="5">
    <source>
        <dbReference type="ARBA" id="ARBA00023180"/>
    </source>
</evidence>
<protein>
    <submittedName>
        <fullName evidence="12">Glycoside hydrolase family 31 protein</fullName>
    </submittedName>
</protein>
<dbReference type="GO" id="GO:0006491">
    <property type="term" value="P:N-glycan processing"/>
    <property type="evidence" value="ECO:0007669"/>
    <property type="project" value="TreeGrafter"/>
</dbReference>
<evidence type="ECO:0000256" key="7">
    <source>
        <dbReference type="RuleBase" id="RU361185"/>
    </source>
</evidence>
<dbReference type="RefSeq" id="WP_146961796.1">
    <property type="nucleotide sequence ID" value="NZ_CP042467.1"/>
</dbReference>
<dbReference type="KEGG" id="bbae:FRD01_17130"/>
<keyword evidence="5" id="KW-0325">Glycoprotein</keyword>
<evidence type="ECO:0000256" key="4">
    <source>
        <dbReference type="ARBA" id="ARBA00022801"/>
    </source>
</evidence>
<comment type="pathway">
    <text evidence="1">Glycan metabolism.</text>
</comment>
<evidence type="ECO:0000259" key="10">
    <source>
        <dbReference type="Pfam" id="PF01055"/>
    </source>
</evidence>
<dbReference type="Pfam" id="PF01055">
    <property type="entry name" value="Glyco_hydro_31_2nd"/>
    <property type="match status" value="1"/>
</dbReference>
<evidence type="ECO:0000256" key="8">
    <source>
        <dbReference type="SAM" id="MobiDB-lite"/>
    </source>
</evidence>
<evidence type="ECO:0000256" key="2">
    <source>
        <dbReference type="ARBA" id="ARBA00007806"/>
    </source>
</evidence>
<dbReference type="PANTHER" id="PTHR22762">
    <property type="entry name" value="ALPHA-GLUCOSIDASE"/>
    <property type="match status" value="1"/>
</dbReference>
<evidence type="ECO:0000259" key="11">
    <source>
        <dbReference type="Pfam" id="PF21365"/>
    </source>
</evidence>
<dbReference type="OrthoDB" id="176168at2"/>
<dbReference type="InterPro" id="IPR013780">
    <property type="entry name" value="Glyco_hydro_b"/>
</dbReference>
<accession>A0A5B8XSN7</accession>
<feature type="region of interest" description="Disordered" evidence="8">
    <location>
        <begin position="24"/>
        <end position="69"/>
    </location>
</feature>
<dbReference type="PANTHER" id="PTHR22762:SF54">
    <property type="entry name" value="BCDNA.GH04962"/>
    <property type="match status" value="1"/>
</dbReference>
<dbReference type="Pfam" id="PF21365">
    <property type="entry name" value="Glyco_hydro_31_3rd"/>
    <property type="match status" value="1"/>
</dbReference>
<dbReference type="InterPro" id="IPR000322">
    <property type="entry name" value="Glyco_hydro_31_TIM"/>
</dbReference>
<name>A0A5B8XSN7_9DELT</name>
<feature type="domain" description="Glycoside hydrolase family 31 TIM barrel" evidence="10">
    <location>
        <begin position="77"/>
        <end position="417"/>
    </location>
</feature>
<dbReference type="AlphaFoldDB" id="A0A5B8XSN7"/>
<dbReference type="Gene3D" id="2.60.40.1180">
    <property type="entry name" value="Golgi alpha-mannosidase II"/>
    <property type="match status" value="2"/>
</dbReference>
<dbReference type="Proteomes" id="UP000321595">
    <property type="component" value="Chromosome"/>
</dbReference>
<feature type="compositionally biased region" description="Acidic residues" evidence="8">
    <location>
        <begin position="47"/>
        <end position="57"/>
    </location>
</feature>
<keyword evidence="3 9" id="KW-0732">Signal</keyword>
<evidence type="ECO:0000256" key="9">
    <source>
        <dbReference type="SAM" id="SignalP"/>
    </source>
</evidence>
<evidence type="ECO:0000313" key="12">
    <source>
        <dbReference type="EMBL" id="QED28932.1"/>
    </source>
</evidence>
<reference evidence="12 13" key="1">
    <citation type="submission" date="2019-08" db="EMBL/GenBank/DDBJ databases">
        <authorList>
            <person name="Liang Q."/>
        </authorList>
    </citation>
    <scope>NUCLEOTIDE SEQUENCE [LARGE SCALE GENOMIC DNA]</scope>
    <source>
        <strain evidence="12 13">V1718</strain>
    </source>
</reference>
<dbReference type="GO" id="GO:0005975">
    <property type="term" value="P:carbohydrate metabolic process"/>
    <property type="evidence" value="ECO:0007669"/>
    <property type="project" value="InterPro"/>
</dbReference>
<dbReference type="PROSITE" id="PS51257">
    <property type="entry name" value="PROKAR_LIPOPROTEIN"/>
    <property type="match status" value="1"/>
</dbReference>
<dbReference type="SUPFAM" id="SSF51011">
    <property type="entry name" value="Glycosyl hydrolase domain"/>
    <property type="match status" value="1"/>
</dbReference>
<gene>
    <name evidence="12" type="ORF">FRD01_17130</name>
</gene>
<dbReference type="GO" id="GO:0090599">
    <property type="term" value="F:alpha-glucosidase activity"/>
    <property type="evidence" value="ECO:0007669"/>
    <property type="project" value="TreeGrafter"/>
</dbReference>
<dbReference type="SUPFAM" id="SSF51445">
    <property type="entry name" value="(Trans)glycosidases"/>
    <property type="match status" value="1"/>
</dbReference>
<evidence type="ECO:0000256" key="3">
    <source>
        <dbReference type="ARBA" id="ARBA00022729"/>
    </source>
</evidence>
<feature type="signal peptide" evidence="9">
    <location>
        <begin position="1"/>
        <end position="18"/>
    </location>
</feature>
<proteinExistence type="inferred from homology"/>
<keyword evidence="13" id="KW-1185">Reference proteome</keyword>
<dbReference type="InterPro" id="IPR017853">
    <property type="entry name" value="GH"/>
</dbReference>
<sequence length="631" mass="70234">MKKLGSLTCAFLALGLLACSEDEQDPGFPPVEPVDLGPDFNNSEPDLGSDAEADSDPDQSFACEHAEDSVPEAELYTPRWAFLPWISKDISDRDDSYEFVNGFLERDIPLGVLVLDSPWETSYNTFIPNPERYPDFDQMVADFREDGVRTVLWVTAQVNEASFDLESGGDTYVGPASNFEEGLACGYYINDGRTDFWWKGRGASVDFFNPGARAWWHAQQDAVLEAGVAGWKLDFGDEYVTGDTVVTAEGVKPHQEYSEEYYRDFFNYGAAKLGTDEFVTMVRAYDQSYQHEGRFFARREHAPVVWVGDNHRDWVGLEDALDHTFRSAAAGYAVVGSDLGGYLDRDELSLGTVIPFDRVNFLRWLAVSALSPFMQLHGRGNTTPWTLPDDPNPEESVALYRYWSVFHTELIPFWYSLSRTAYATDGAENIIRPLGEESTWAGDYRYMLGDALLVAPILDETGIRDVEVPEGEFYDWWTEEPVTGGQTLSTDFSTDLGKIPLWVKRGAIIPVETDSDLTGFGAPELEGALTVLAWPATEATSFDLYEEDKSLTELSMDADSFEISKTVSTTYVRLRMDTAPTAVSVSGEGLETFEEAASLSDLYAADSGWAMDGTYLWVKLPESGVASTISF</sequence>
<feature type="domain" description="Glycosyl hydrolase family 31 C-terminal" evidence="11">
    <location>
        <begin position="436"/>
        <end position="509"/>
    </location>
</feature>
<keyword evidence="6 7" id="KW-0326">Glycosidase</keyword>
<evidence type="ECO:0000313" key="13">
    <source>
        <dbReference type="Proteomes" id="UP000321595"/>
    </source>
</evidence>
<comment type="similarity">
    <text evidence="2 7">Belongs to the glycosyl hydrolase 31 family.</text>
</comment>
<dbReference type="Gene3D" id="3.20.20.80">
    <property type="entry name" value="Glycosidases"/>
    <property type="match status" value="1"/>
</dbReference>
<keyword evidence="4 7" id="KW-0378">Hydrolase</keyword>
<evidence type="ECO:0000256" key="1">
    <source>
        <dbReference type="ARBA" id="ARBA00004881"/>
    </source>
</evidence>
<dbReference type="InterPro" id="IPR048395">
    <property type="entry name" value="Glyco_hydro_31_C"/>
</dbReference>
<evidence type="ECO:0000256" key="6">
    <source>
        <dbReference type="ARBA" id="ARBA00023295"/>
    </source>
</evidence>
<feature type="chain" id="PRO_5023026466" evidence="9">
    <location>
        <begin position="19"/>
        <end position="631"/>
    </location>
</feature>
<dbReference type="EMBL" id="CP042467">
    <property type="protein sequence ID" value="QED28932.1"/>
    <property type="molecule type" value="Genomic_DNA"/>
</dbReference>
<organism evidence="12 13">
    <name type="scientific">Microvenator marinus</name>
    <dbReference type="NCBI Taxonomy" id="2600177"/>
    <lineage>
        <taxon>Bacteria</taxon>
        <taxon>Deltaproteobacteria</taxon>
        <taxon>Bradymonadales</taxon>
        <taxon>Microvenatoraceae</taxon>
        <taxon>Microvenator</taxon>
    </lineage>
</organism>